<keyword evidence="1" id="KW-0812">Transmembrane</keyword>
<dbReference type="EMBL" id="JXQW01000008">
    <property type="protein sequence ID" value="KIQ04471.1"/>
    <property type="molecule type" value="Genomic_DNA"/>
</dbReference>
<keyword evidence="1" id="KW-1133">Transmembrane helix</keyword>
<reference evidence="2 3" key="1">
    <citation type="submission" date="2014-12" db="EMBL/GenBank/DDBJ databases">
        <title>16Stimator: statistical estimation of ribosomal gene copy numbers from draft genome assemblies.</title>
        <authorList>
            <person name="Perisin M.A."/>
            <person name="Vetter M."/>
            <person name="Gilbert J.A."/>
            <person name="Bergelson J."/>
        </authorList>
    </citation>
    <scope>NUCLEOTIDE SEQUENCE [LARGE SCALE GENOMIC DNA]</scope>
    <source>
        <strain evidence="2 3">MEJ086</strain>
    </source>
</reference>
<gene>
    <name evidence="2" type="ORF">RU08_05910</name>
</gene>
<evidence type="ECO:0000313" key="3">
    <source>
        <dbReference type="Proteomes" id="UP000032068"/>
    </source>
</evidence>
<proteinExistence type="predicted"/>
<evidence type="ECO:0000313" key="2">
    <source>
        <dbReference type="EMBL" id="KIQ04471.1"/>
    </source>
</evidence>
<feature type="transmembrane region" description="Helical" evidence="1">
    <location>
        <begin position="7"/>
        <end position="27"/>
    </location>
</feature>
<dbReference type="Proteomes" id="UP000032068">
    <property type="component" value="Unassembled WGS sequence"/>
</dbReference>
<name>A0A0D0K781_9PSED</name>
<organism evidence="2 3">
    <name type="scientific">Pseudomonas fulva</name>
    <dbReference type="NCBI Taxonomy" id="47880"/>
    <lineage>
        <taxon>Bacteria</taxon>
        <taxon>Pseudomonadati</taxon>
        <taxon>Pseudomonadota</taxon>
        <taxon>Gammaproteobacteria</taxon>
        <taxon>Pseudomonadales</taxon>
        <taxon>Pseudomonadaceae</taxon>
        <taxon>Pseudomonas</taxon>
    </lineage>
</organism>
<accession>A0A0D0K781</accession>
<protein>
    <submittedName>
        <fullName evidence="2">Uncharacterized protein</fullName>
    </submittedName>
</protein>
<sequence>MDVRRALFVVGGLLVALAVEFCLYIAFGLRAVSFGCRRISADCYIPAAQFSKDMQALAVMMFLGTAMLLLFYLLYCGLRLLLKK</sequence>
<dbReference type="AlphaFoldDB" id="A0A0D0K781"/>
<comment type="caution">
    <text evidence="2">The sequence shown here is derived from an EMBL/GenBank/DDBJ whole genome shotgun (WGS) entry which is preliminary data.</text>
</comment>
<evidence type="ECO:0000256" key="1">
    <source>
        <dbReference type="SAM" id="Phobius"/>
    </source>
</evidence>
<keyword evidence="1" id="KW-0472">Membrane</keyword>
<feature type="transmembrane region" description="Helical" evidence="1">
    <location>
        <begin position="56"/>
        <end position="82"/>
    </location>
</feature>